<dbReference type="PANTHER" id="PTHR28511">
    <property type="entry name" value="ENDONUCLEASE V"/>
    <property type="match status" value="1"/>
</dbReference>
<dbReference type="RefSeq" id="XP_020437651.1">
    <property type="nucleotide sequence ID" value="XM_020572508.1"/>
</dbReference>
<evidence type="ECO:0000256" key="4">
    <source>
        <dbReference type="ARBA" id="ARBA00022759"/>
    </source>
</evidence>
<proteinExistence type="inferred from homology"/>
<organism evidence="7 8">
    <name type="scientific">Heterostelium pallidum (strain ATCC 26659 / Pp 5 / PN500)</name>
    <name type="common">Cellular slime mold</name>
    <name type="synonym">Polysphondylium pallidum</name>
    <dbReference type="NCBI Taxonomy" id="670386"/>
    <lineage>
        <taxon>Eukaryota</taxon>
        <taxon>Amoebozoa</taxon>
        <taxon>Evosea</taxon>
        <taxon>Eumycetozoa</taxon>
        <taxon>Dictyostelia</taxon>
        <taxon>Acytosteliales</taxon>
        <taxon>Acytosteliaceae</taxon>
        <taxon>Heterostelium</taxon>
    </lineage>
</organism>
<keyword evidence="3" id="KW-0540">Nuclease</keyword>
<dbReference type="FunCoup" id="D3AZG0">
    <property type="interactions" value="69"/>
</dbReference>
<sequence length="315" mass="35316">MEYLLRVENSGNERENASKEGKTNEFEEFENEWKNVQNDLKQQMIEIDNVDFEIPFTTSDETEEDKIDIEEVDDDDDEKEEQTTTTATTTTSTAAASTTPNKSNKLRYVGGVDISFVKDNMEDACASIVILKYPSLKVVYEIYEFVKLTLPYIPGFLAFRECPSLIPLIERIKTERPELFPQVLLVDGNGMLHTRGFGLACHLGVLADLPTIGVGKTFFCVDGMSSKQVKLDVAKHCKSAGDYLPLQGESGKIWGAAVISHSNSTNAIFISQGHRLSLDSSLKIIRACTTTNRVPEPVRQADLRSRDFIRKNYKP</sequence>
<evidence type="ECO:0000256" key="2">
    <source>
        <dbReference type="ARBA" id="ARBA00022490"/>
    </source>
</evidence>
<dbReference type="GeneID" id="31357029"/>
<reference evidence="7 8" key="1">
    <citation type="journal article" date="2011" name="Genome Res.">
        <title>Phylogeny-wide analysis of social amoeba genomes highlights ancient origins for complex intercellular communication.</title>
        <authorList>
            <person name="Heidel A.J."/>
            <person name="Lawal H.M."/>
            <person name="Felder M."/>
            <person name="Schilde C."/>
            <person name="Helps N.R."/>
            <person name="Tunggal B."/>
            <person name="Rivero F."/>
            <person name="John U."/>
            <person name="Schleicher M."/>
            <person name="Eichinger L."/>
            <person name="Platzer M."/>
            <person name="Noegel A.A."/>
            <person name="Schaap P."/>
            <person name="Gloeckner G."/>
        </authorList>
    </citation>
    <scope>NUCLEOTIDE SEQUENCE [LARGE SCALE GENOMIC DNA]</scope>
    <source>
        <strain evidence="8">ATCC 26659 / Pp 5 / PN500</strain>
    </source>
</reference>
<dbReference type="Pfam" id="PF04493">
    <property type="entry name" value="Endonuclease_5"/>
    <property type="match status" value="1"/>
</dbReference>
<feature type="region of interest" description="Disordered" evidence="6">
    <location>
        <begin position="1"/>
        <end position="26"/>
    </location>
</feature>
<dbReference type="Gene3D" id="3.30.2170.10">
    <property type="entry name" value="archaeoglobus fulgidus dsm 4304 superfamily"/>
    <property type="match status" value="1"/>
</dbReference>
<keyword evidence="4 7" id="KW-0255">Endonuclease</keyword>
<keyword evidence="2" id="KW-0963">Cytoplasm</keyword>
<dbReference type="GO" id="GO:0006281">
    <property type="term" value="P:DNA repair"/>
    <property type="evidence" value="ECO:0007669"/>
    <property type="project" value="InterPro"/>
</dbReference>
<dbReference type="GO" id="GO:0005730">
    <property type="term" value="C:nucleolus"/>
    <property type="evidence" value="ECO:0007669"/>
    <property type="project" value="TreeGrafter"/>
</dbReference>
<comment type="caution">
    <text evidence="7">The sequence shown here is derived from an EMBL/GenBank/DDBJ whole genome shotgun (WGS) entry which is preliminary data.</text>
</comment>
<gene>
    <name evidence="7" type="ORF">PPL_01501</name>
</gene>
<feature type="compositionally biased region" description="Basic and acidic residues" evidence="6">
    <location>
        <begin position="11"/>
        <end position="25"/>
    </location>
</feature>
<feature type="compositionally biased region" description="Low complexity" evidence="6">
    <location>
        <begin position="83"/>
        <end position="99"/>
    </location>
</feature>
<evidence type="ECO:0000313" key="7">
    <source>
        <dbReference type="EMBL" id="EFA85543.1"/>
    </source>
</evidence>
<dbReference type="GO" id="GO:0003727">
    <property type="term" value="F:single-stranded RNA binding"/>
    <property type="evidence" value="ECO:0007669"/>
    <property type="project" value="TreeGrafter"/>
</dbReference>
<dbReference type="GO" id="GO:0016891">
    <property type="term" value="F:RNA endonuclease activity producing 5'-phosphomonoesters, hydrolytic mechanism"/>
    <property type="evidence" value="ECO:0007669"/>
    <property type="project" value="TreeGrafter"/>
</dbReference>
<accession>D3AZG0</accession>
<evidence type="ECO:0000313" key="8">
    <source>
        <dbReference type="Proteomes" id="UP000001396"/>
    </source>
</evidence>
<feature type="compositionally biased region" description="Acidic residues" evidence="6">
    <location>
        <begin position="60"/>
        <end position="80"/>
    </location>
</feature>
<name>D3AZG0_HETP5</name>
<keyword evidence="8" id="KW-1185">Reference proteome</keyword>
<evidence type="ECO:0000256" key="6">
    <source>
        <dbReference type="SAM" id="MobiDB-lite"/>
    </source>
</evidence>
<dbReference type="AlphaFoldDB" id="D3AZG0"/>
<protein>
    <submittedName>
        <fullName evidence="7">Endonuclease V</fullName>
    </submittedName>
</protein>
<dbReference type="STRING" id="670386.D3AZG0"/>
<comment type="subcellular location">
    <subcellularLocation>
        <location evidence="1">Cytoplasm</location>
    </subcellularLocation>
</comment>
<evidence type="ECO:0000256" key="1">
    <source>
        <dbReference type="ARBA" id="ARBA00004496"/>
    </source>
</evidence>
<dbReference type="OMA" id="NACAHTL"/>
<keyword evidence="5" id="KW-0378">Hydrolase</keyword>
<dbReference type="CDD" id="cd06559">
    <property type="entry name" value="Endonuclease_V"/>
    <property type="match status" value="1"/>
</dbReference>
<dbReference type="EMBL" id="ADBJ01000007">
    <property type="protein sequence ID" value="EFA85543.1"/>
    <property type="molecule type" value="Genomic_DNA"/>
</dbReference>
<dbReference type="PANTHER" id="PTHR28511:SF1">
    <property type="entry name" value="ENDONUCLEASE V"/>
    <property type="match status" value="1"/>
</dbReference>
<dbReference type="InParanoid" id="D3AZG0"/>
<dbReference type="GO" id="GO:0005737">
    <property type="term" value="C:cytoplasm"/>
    <property type="evidence" value="ECO:0007669"/>
    <property type="project" value="UniProtKB-SubCell"/>
</dbReference>
<dbReference type="Proteomes" id="UP000001396">
    <property type="component" value="Unassembled WGS sequence"/>
</dbReference>
<evidence type="ECO:0000256" key="3">
    <source>
        <dbReference type="ARBA" id="ARBA00022722"/>
    </source>
</evidence>
<feature type="region of interest" description="Disordered" evidence="6">
    <location>
        <begin position="53"/>
        <end position="100"/>
    </location>
</feature>
<dbReference type="InterPro" id="IPR007581">
    <property type="entry name" value="Endonuclease-V"/>
</dbReference>
<dbReference type="HAMAP" id="MF_00801">
    <property type="entry name" value="Endonuclease_5"/>
    <property type="match status" value="1"/>
</dbReference>
<evidence type="ECO:0000256" key="5">
    <source>
        <dbReference type="ARBA" id="ARBA00022801"/>
    </source>
</evidence>